<keyword evidence="2" id="KW-1185">Reference proteome</keyword>
<dbReference type="Proteomes" id="UP001228905">
    <property type="component" value="Unassembled WGS sequence"/>
</dbReference>
<evidence type="ECO:0000313" key="2">
    <source>
        <dbReference type="Proteomes" id="UP001228905"/>
    </source>
</evidence>
<dbReference type="EMBL" id="JAUSVS010000003">
    <property type="protein sequence ID" value="MDQ0464464.1"/>
    <property type="molecule type" value="Genomic_DNA"/>
</dbReference>
<organism evidence="1 2">
    <name type="scientific">Caulobacter ginsengisoli</name>
    <dbReference type="NCBI Taxonomy" id="400775"/>
    <lineage>
        <taxon>Bacteria</taxon>
        <taxon>Pseudomonadati</taxon>
        <taxon>Pseudomonadota</taxon>
        <taxon>Alphaproteobacteria</taxon>
        <taxon>Caulobacterales</taxon>
        <taxon>Caulobacteraceae</taxon>
        <taxon>Caulobacter</taxon>
    </lineage>
</organism>
<gene>
    <name evidence="1" type="ORF">QO010_002245</name>
</gene>
<evidence type="ECO:0000313" key="1">
    <source>
        <dbReference type="EMBL" id="MDQ0464464.1"/>
    </source>
</evidence>
<name>A0ABU0IR70_9CAUL</name>
<evidence type="ECO:0008006" key="3">
    <source>
        <dbReference type="Google" id="ProtNLM"/>
    </source>
</evidence>
<reference evidence="1 2" key="1">
    <citation type="submission" date="2023-07" db="EMBL/GenBank/DDBJ databases">
        <title>Genomic Encyclopedia of Type Strains, Phase IV (KMG-IV): sequencing the most valuable type-strain genomes for metagenomic binning, comparative biology and taxonomic classification.</title>
        <authorList>
            <person name="Goeker M."/>
        </authorList>
    </citation>
    <scope>NUCLEOTIDE SEQUENCE [LARGE SCALE GENOMIC DNA]</scope>
    <source>
        <strain evidence="1 2">DSM 18695</strain>
    </source>
</reference>
<accession>A0ABU0IR70</accession>
<sequence length="156" mass="16416">MAEGGGATTAPAASFSDLQVAARLGGEFFIRGIEIAARAQGGDLLRGIIFTAIAVANSEHLGAGGETSGGATEPRPVSVLAISNSIGVPYETTRRYVNMMVRDGQCVRHGRRGVVIPEEAFLKPGILAAMQETLASFNRLASTLRRLDYAPSVSRR</sequence>
<proteinExistence type="predicted"/>
<protein>
    <recommendedName>
        <fullName evidence="3">HTH iclR-type domain-containing protein</fullName>
    </recommendedName>
</protein>
<comment type="caution">
    <text evidence="1">The sequence shown here is derived from an EMBL/GenBank/DDBJ whole genome shotgun (WGS) entry which is preliminary data.</text>
</comment>
<dbReference type="RefSeq" id="WP_307349166.1">
    <property type="nucleotide sequence ID" value="NZ_JAUSVS010000003.1"/>
</dbReference>